<accession>A0ABN4RCZ8</accession>
<keyword evidence="5" id="KW-1185">Reference proteome</keyword>
<dbReference type="PROSITE" id="PS51186">
    <property type="entry name" value="GNAT"/>
    <property type="match status" value="1"/>
</dbReference>
<protein>
    <submittedName>
        <fullName evidence="4">Alanine acetyltransferase</fullName>
    </submittedName>
</protein>
<sequence length="148" mass="16805">MIVKLNHQDKQIAKEIQQIQQAAYRVEAQLMGFDGIPQLYEKVSEIQKSTETFAGYSEEQLQGVISFQIDEGILAIHRLVVSPTYFRKGIGKRLVEYLLEHYKGYEFVVSTGTANKPAIALYTAYGFQEQRLIEVAPGIHCTQYSLSN</sequence>
<evidence type="ECO:0000256" key="1">
    <source>
        <dbReference type="ARBA" id="ARBA00022679"/>
    </source>
</evidence>
<keyword evidence="2" id="KW-0012">Acyltransferase</keyword>
<proteinExistence type="predicted"/>
<dbReference type="Proteomes" id="UP000092661">
    <property type="component" value="Chromosome"/>
</dbReference>
<evidence type="ECO:0000256" key="2">
    <source>
        <dbReference type="ARBA" id="ARBA00023315"/>
    </source>
</evidence>
<dbReference type="PANTHER" id="PTHR43800:SF1">
    <property type="entry name" value="PEPTIDYL-LYSINE N-ACETYLTRANSFERASE YJAB"/>
    <property type="match status" value="1"/>
</dbReference>
<keyword evidence="1" id="KW-0808">Transferase</keyword>
<dbReference type="Gene3D" id="3.40.630.30">
    <property type="match status" value="1"/>
</dbReference>
<dbReference type="EMBL" id="CP016534">
    <property type="protein sequence ID" value="ANU09897.1"/>
    <property type="molecule type" value="Genomic_DNA"/>
</dbReference>
<dbReference type="CDD" id="cd04301">
    <property type="entry name" value="NAT_SF"/>
    <property type="match status" value="1"/>
</dbReference>
<dbReference type="PANTHER" id="PTHR43800">
    <property type="entry name" value="PEPTIDYL-LYSINE N-ACETYLTRANSFERASE YJAB"/>
    <property type="match status" value="1"/>
</dbReference>
<dbReference type="InterPro" id="IPR000182">
    <property type="entry name" value="GNAT_dom"/>
</dbReference>
<evidence type="ECO:0000259" key="3">
    <source>
        <dbReference type="PROSITE" id="PS51186"/>
    </source>
</evidence>
<organism evidence="4 5">
    <name type="scientific">Planococcus antarcticus DSM 14505</name>
    <dbReference type="NCBI Taxonomy" id="1185653"/>
    <lineage>
        <taxon>Bacteria</taxon>
        <taxon>Bacillati</taxon>
        <taxon>Bacillota</taxon>
        <taxon>Bacilli</taxon>
        <taxon>Bacillales</taxon>
        <taxon>Caryophanaceae</taxon>
        <taxon>Planococcus</taxon>
    </lineage>
</organism>
<dbReference type="Pfam" id="PF00583">
    <property type="entry name" value="Acetyltransf_1"/>
    <property type="match status" value="1"/>
</dbReference>
<evidence type="ECO:0000313" key="5">
    <source>
        <dbReference type="Proteomes" id="UP000092661"/>
    </source>
</evidence>
<gene>
    <name evidence="4" type="ORF">BBH88_06085</name>
</gene>
<dbReference type="InterPro" id="IPR016181">
    <property type="entry name" value="Acyl_CoA_acyltransferase"/>
</dbReference>
<feature type="domain" description="N-acetyltransferase" evidence="3">
    <location>
        <begin position="1"/>
        <end position="148"/>
    </location>
</feature>
<evidence type="ECO:0000313" key="4">
    <source>
        <dbReference type="EMBL" id="ANU09897.1"/>
    </source>
</evidence>
<reference evidence="4" key="1">
    <citation type="submission" date="2016-10" db="EMBL/GenBank/DDBJ databases">
        <authorList>
            <person name="See-Too W.S."/>
        </authorList>
    </citation>
    <scope>NUCLEOTIDE SEQUENCE</scope>
    <source>
        <strain evidence="4">DSM 14505</strain>
    </source>
</reference>
<dbReference type="SUPFAM" id="SSF55729">
    <property type="entry name" value="Acyl-CoA N-acyltransferases (Nat)"/>
    <property type="match status" value="1"/>
</dbReference>
<name>A0ABN4RCZ8_9BACL</name>